<comment type="similarity">
    <text evidence="9">Belongs to the tRNA nucleotidyltransferase/poly(A) polymerase family.</text>
</comment>
<evidence type="ECO:0000259" key="11">
    <source>
        <dbReference type="Pfam" id="PF12627"/>
    </source>
</evidence>
<dbReference type="Gene3D" id="1.10.110.30">
    <property type="match status" value="1"/>
</dbReference>
<evidence type="ECO:0000256" key="4">
    <source>
        <dbReference type="ARBA" id="ARBA00022695"/>
    </source>
</evidence>
<dbReference type="InterPro" id="IPR032828">
    <property type="entry name" value="PolyA_RNA-bd"/>
</dbReference>
<evidence type="ECO:0000259" key="12">
    <source>
        <dbReference type="Pfam" id="PF13735"/>
    </source>
</evidence>
<evidence type="ECO:0000259" key="10">
    <source>
        <dbReference type="Pfam" id="PF01743"/>
    </source>
</evidence>
<dbReference type="Gene3D" id="3.30.460.10">
    <property type="entry name" value="Beta Polymerase, domain 2"/>
    <property type="match status" value="1"/>
</dbReference>
<dbReference type="InterPro" id="IPR050264">
    <property type="entry name" value="Bact_CCA-adding_enz_type3_sf"/>
</dbReference>
<dbReference type="Gene3D" id="1.20.58.560">
    <property type="match status" value="1"/>
</dbReference>
<evidence type="ECO:0000256" key="8">
    <source>
        <dbReference type="ARBA" id="ARBA00022884"/>
    </source>
</evidence>
<evidence type="ECO:0000256" key="3">
    <source>
        <dbReference type="ARBA" id="ARBA00022694"/>
    </source>
</evidence>
<evidence type="ECO:0000256" key="7">
    <source>
        <dbReference type="ARBA" id="ARBA00022842"/>
    </source>
</evidence>
<dbReference type="NCBIfam" id="NF009814">
    <property type="entry name" value="PRK13299.1"/>
    <property type="match status" value="1"/>
</dbReference>
<dbReference type="PANTHER" id="PTHR46173">
    <property type="entry name" value="CCA TRNA NUCLEOTIDYLTRANSFERASE 1, MITOCHONDRIAL"/>
    <property type="match status" value="1"/>
</dbReference>
<keyword evidence="3" id="KW-0819">tRNA processing</keyword>
<dbReference type="EMBL" id="JACSQO010000007">
    <property type="protein sequence ID" value="MBD7945210.1"/>
    <property type="molecule type" value="Genomic_DNA"/>
</dbReference>
<proteinExistence type="inferred from homology"/>
<comment type="caution">
    <text evidence="13">The sequence shown here is derived from an EMBL/GenBank/DDBJ whole genome shotgun (WGS) entry which is preliminary data.</text>
</comment>
<dbReference type="SUPFAM" id="SSF81301">
    <property type="entry name" value="Nucleotidyltransferase"/>
    <property type="match status" value="1"/>
</dbReference>
<evidence type="ECO:0000313" key="14">
    <source>
        <dbReference type="Proteomes" id="UP000640786"/>
    </source>
</evidence>
<dbReference type="Pfam" id="PF13735">
    <property type="entry name" value="tRNA_NucTran2_2"/>
    <property type="match status" value="1"/>
</dbReference>
<evidence type="ECO:0000256" key="2">
    <source>
        <dbReference type="ARBA" id="ARBA00022679"/>
    </source>
</evidence>
<evidence type="ECO:0000256" key="9">
    <source>
        <dbReference type="RuleBase" id="RU003953"/>
    </source>
</evidence>
<accession>A0ABR8RBM8</accession>
<dbReference type="Gene3D" id="1.10.246.80">
    <property type="match status" value="1"/>
</dbReference>
<feature type="domain" description="CCA-adding enzyme C-terminal" evidence="12">
    <location>
        <begin position="239"/>
        <end position="386"/>
    </location>
</feature>
<gene>
    <name evidence="13" type="ORF">H9650_13870</name>
</gene>
<protein>
    <submittedName>
        <fullName evidence="13">CCA tRNA nucleotidyltransferase</fullName>
        <ecNumber evidence="13">2.7.7.72</ecNumber>
    </submittedName>
</protein>
<comment type="cofactor">
    <cofactor evidence="1">
        <name>Mg(2+)</name>
        <dbReference type="ChEBI" id="CHEBI:18420"/>
    </cofactor>
</comment>
<evidence type="ECO:0000256" key="6">
    <source>
        <dbReference type="ARBA" id="ARBA00022741"/>
    </source>
</evidence>
<dbReference type="RefSeq" id="WP_191697458.1">
    <property type="nucleotide sequence ID" value="NZ_JACSQO010000007.1"/>
</dbReference>
<dbReference type="Pfam" id="PF12627">
    <property type="entry name" value="PolyA_pol_RNAbd"/>
    <property type="match status" value="1"/>
</dbReference>
<dbReference type="InterPro" id="IPR002646">
    <property type="entry name" value="PolA_pol_head_dom"/>
</dbReference>
<dbReference type="SUPFAM" id="SSF81891">
    <property type="entry name" value="Poly A polymerase C-terminal region-like"/>
    <property type="match status" value="1"/>
</dbReference>
<keyword evidence="8 9" id="KW-0694">RNA-binding</keyword>
<keyword evidence="14" id="KW-1185">Reference proteome</keyword>
<keyword evidence="5" id="KW-0479">Metal-binding</keyword>
<dbReference type="InterPro" id="IPR032810">
    <property type="entry name" value="CCA-adding_enz_C"/>
</dbReference>
<keyword evidence="7" id="KW-0460">Magnesium</keyword>
<dbReference type="GO" id="GO:0004810">
    <property type="term" value="F:CCA tRNA nucleotidyltransferase activity"/>
    <property type="evidence" value="ECO:0007669"/>
    <property type="project" value="UniProtKB-EC"/>
</dbReference>
<dbReference type="EC" id="2.7.7.72" evidence="13"/>
<feature type="domain" description="tRNA nucleotidyltransferase/poly(A) polymerase RNA and SrmB- binding" evidence="11">
    <location>
        <begin position="168"/>
        <end position="224"/>
    </location>
</feature>
<keyword evidence="4 13" id="KW-0548">Nucleotidyltransferase</keyword>
<organism evidence="13 14">
    <name type="scientific">Psychrobacillus faecigallinarum</name>
    <dbReference type="NCBI Taxonomy" id="2762235"/>
    <lineage>
        <taxon>Bacteria</taxon>
        <taxon>Bacillati</taxon>
        <taxon>Bacillota</taxon>
        <taxon>Bacilli</taxon>
        <taxon>Bacillales</taxon>
        <taxon>Bacillaceae</taxon>
        <taxon>Psychrobacillus</taxon>
    </lineage>
</organism>
<sequence>MKDRWPDAFKVISKLEDAGFEAYVVGGAVRDFVRGVQANDVDITTNALPHEVKTLFEHTIDVGIEHGTVLVVLEDPIEVTTYRSETSYSDFRRPDEVRFVRTLREDLQRRDFTINAMALTKEDELIDFFGGKQDLKLKIIKAVGNPKERFSEDALRMLRAIRFSSQLNFSLEKSTLDAIQELHPLITHISMERVKVELEKIWISNYPYRGMELFAATGLSEHFLGDWCTNVSLWKQFNHFGNRANGWAFFVLMNEGLNIGEILSTFKCSNDEKSYVKNVLLAVKFLKKGFWTSYELFQFTVEVLIGAASYSQIIQHIEHPYTPDILADLKARLAISSVREIVVSGHDLMEWKKEKRGPWIREVLDRLTTMILNEEIENDRQHIKEWFIREYVN</sequence>
<dbReference type="InterPro" id="IPR043519">
    <property type="entry name" value="NT_sf"/>
</dbReference>
<dbReference type="CDD" id="cd05398">
    <property type="entry name" value="NT_ClassII-CCAase"/>
    <property type="match status" value="1"/>
</dbReference>
<evidence type="ECO:0000313" key="13">
    <source>
        <dbReference type="EMBL" id="MBD7945210.1"/>
    </source>
</evidence>
<keyword evidence="6" id="KW-0547">Nucleotide-binding</keyword>
<dbReference type="Proteomes" id="UP000640786">
    <property type="component" value="Unassembled WGS sequence"/>
</dbReference>
<evidence type="ECO:0000256" key="1">
    <source>
        <dbReference type="ARBA" id="ARBA00001946"/>
    </source>
</evidence>
<name>A0ABR8RBM8_9BACI</name>
<keyword evidence="2 9" id="KW-0808">Transferase</keyword>
<dbReference type="Pfam" id="PF01743">
    <property type="entry name" value="PolyA_pol"/>
    <property type="match status" value="1"/>
</dbReference>
<dbReference type="PANTHER" id="PTHR46173:SF1">
    <property type="entry name" value="CCA TRNA NUCLEOTIDYLTRANSFERASE 1, MITOCHONDRIAL"/>
    <property type="match status" value="1"/>
</dbReference>
<evidence type="ECO:0000256" key="5">
    <source>
        <dbReference type="ARBA" id="ARBA00022723"/>
    </source>
</evidence>
<feature type="domain" description="Poly A polymerase head" evidence="10">
    <location>
        <begin position="22"/>
        <end position="140"/>
    </location>
</feature>
<reference evidence="13 14" key="1">
    <citation type="submission" date="2020-08" db="EMBL/GenBank/DDBJ databases">
        <title>A Genomic Blueprint of the Chicken Gut Microbiome.</title>
        <authorList>
            <person name="Gilroy R."/>
            <person name="Ravi A."/>
            <person name="Getino M."/>
            <person name="Pursley I."/>
            <person name="Horton D.L."/>
            <person name="Alikhan N.-F."/>
            <person name="Baker D."/>
            <person name="Gharbi K."/>
            <person name="Hall N."/>
            <person name="Watson M."/>
            <person name="Adriaenssens E.M."/>
            <person name="Foster-Nyarko E."/>
            <person name="Jarju S."/>
            <person name="Secka A."/>
            <person name="Antonio M."/>
            <person name="Oren A."/>
            <person name="Chaudhuri R."/>
            <person name="La Ragione R.M."/>
            <person name="Hildebrand F."/>
            <person name="Pallen M.J."/>
        </authorList>
    </citation>
    <scope>NUCLEOTIDE SEQUENCE [LARGE SCALE GENOMIC DNA]</scope>
    <source>
        <strain evidence="13 14">Sa2BUA9</strain>
    </source>
</reference>